<reference evidence="1" key="1">
    <citation type="journal article" date="2015" name="Nature">
        <title>Complex archaea that bridge the gap between prokaryotes and eukaryotes.</title>
        <authorList>
            <person name="Spang A."/>
            <person name="Saw J.H."/>
            <person name="Jorgensen S.L."/>
            <person name="Zaremba-Niedzwiedzka K."/>
            <person name="Martijn J."/>
            <person name="Lind A.E."/>
            <person name="van Eijk R."/>
            <person name="Schleper C."/>
            <person name="Guy L."/>
            <person name="Ettema T.J."/>
        </authorList>
    </citation>
    <scope>NUCLEOTIDE SEQUENCE</scope>
</reference>
<accession>A0A0F9QDR7</accession>
<protein>
    <submittedName>
        <fullName evidence="1">Uncharacterized protein</fullName>
    </submittedName>
</protein>
<dbReference type="AlphaFoldDB" id="A0A0F9QDR7"/>
<sequence>MEVPVSRSLDEEDSNFIMTCKVLFRDNISRIIPPIDLIHYVFEIDDEIITELGNGLINSKDFIIKDGTISYEFLKKDGKKIQIYESEIISKYETPIEILIKRQKFDPPLNFLIKYWVNLFNSYYTSFRVKCITNSRLSLMPHQVNVAHRLAEEYSKF</sequence>
<gene>
    <name evidence="1" type="ORF">LCGC14_0786290</name>
</gene>
<organism evidence="1">
    <name type="scientific">marine sediment metagenome</name>
    <dbReference type="NCBI Taxonomy" id="412755"/>
    <lineage>
        <taxon>unclassified sequences</taxon>
        <taxon>metagenomes</taxon>
        <taxon>ecological metagenomes</taxon>
    </lineage>
</organism>
<name>A0A0F9QDR7_9ZZZZ</name>
<evidence type="ECO:0000313" key="1">
    <source>
        <dbReference type="EMBL" id="KKN35177.1"/>
    </source>
</evidence>
<dbReference type="EMBL" id="LAZR01002057">
    <property type="protein sequence ID" value="KKN35177.1"/>
    <property type="molecule type" value="Genomic_DNA"/>
</dbReference>
<proteinExistence type="predicted"/>
<comment type="caution">
    <text evidence="1">The sequence shown here is derived from an EMBL/GenBank/DDBJ whole genome shotgun (WGS) entry which is preliminary data.</text>
</comment>